<comment type="caution">
    <text evidence="2">The sequence shown here is derived from an EMBL/GenBank/DDBJ whole genome shotgun (WGS) entry which is preliminary data.</text>
</comment>
<evidence type="ECO:0000313" key="3">
    <source>
        <dbReference type="Proteomes" id="UP000287651"/>
    </source>
</evidence>
<feature type="region of interest" description="Disordered" evidence="1">
    <location>
        <begin position="1"/>
        <end position="37"/>
    </location>
</feature>
<evidence type="ECO:0000313" key="2">
    <source>
        <dbReference type="EMBL" id="RRT82060.1"/>
    </source>
</evidence>
<dbReference type="Proteomes" id="UP000287651">
    <property type="component" value="Unassembled WGS sequence"/>
</dbReference>
<sequence>MVMGNKDKIQGREQTHESFRAKAGTRSDVPAQITDPGHGGCRWDLLGRRGGLVAAAAFTVAGTAVHCLRRHHRSDQAAPGRKRLA</sequence>
<accession>A0A427B0P4</accession>
<proteinExistence type="predicted"/>
<gene>
    <name evidence="2" type="ORF">B296_00020759</name>
</gene>
<name>A0A427B0P4_ENSVE</name>
<evidence type="ECO:0000256" key="1">
    <source>
        <dbReference type="SAM" id="MobiDB-lite"/>
    </source>
</evidence>
<protein>
    <submittedName>
        <fullName evidence="2">Uncharacterized protein</fullName>
    </submittedName>
</protein>
<dbReference type="EMBL" id="AMZH03000768">
    <property type="protein sequence ID" value="RRT82060.1"/>
    <property type="molecule type" value="Genomic_DNA"/>
</dbReference>
<feature type="compositionally biased region" description="Basic and acidic residues" evidence="1">
    <location>
        <begin position="1"/>
        <end position="20"/>
    </location>
</feature>
<dbReference type="AlphaFoldDB" id="A0A427B0P4"/>
<organism evidence="2 3">
    <name type="scientific">Ensete ventricosum</name>
    <name type="common">Abyssinian banana</name>
    <name type="synonym">Musa ensete</name>
    <dbReference type="NCBI Taxonomy" id="4639"/>
    <lineage>
        <taxon>Eukaryota</taxon>
        <taxon>Viridiplantae</taxon>
        <taxon>Streptophyta</taxon>
        <taxon>Embryophyta</taxon>
        <taxon>Tracheophyta</taxon>
        <taxon>Spermatophyta</taxon>
        <taxon>Magnoliopsida</taxon>
        <taxon>Liliopsida</taxon>
        <taxon>Zingiberales</taxon>
        <taxon>Musaceae</taxon>
        <taxon>Ensete</taxon>
    </lineage>
</organism>
<reference evidence="2 3" key="1">
    <citation type="journal article" date="2014" name="Agronomy (Basel)">
        <title>A Draft Genome Sequence for Ensete ventricosum, the Drought-Tolerant Tree Against Hunger.</title>
        <authorList>
            <person name="Harrison J."/>
            <person name="Moore K.A."/>
            <person name="Paszkiewicz K."/>
            <person name="Jones T."/>
            <person name="Grant M."/>
            <person name="Ambacheew D."/>
            <person name="Muzemil S."/>
            <person name="Studholme D.J."/>
        </authorList>
    </citation>
    <scope>NUCLEOTIDE SEQUENCE [LARGE SCALE GENOMIC DNA]</scope>
</reference>